<comment type="caution">
    <text evidence="1">The sequence shown here is derived from an EMBL/GenBank/DDBJ whole genome shotgun (WGS) entry which is preliminary data.</text>
</comment>
<dbReference type="AlphaFoldDB" id="X7ZPT7"/>
<dbReference type="Proteomes" id="UP000020561">
    <property type="component" value="Unassembled WGS sequence"/>
</dbReference>
<sequence length="41" mass="4381">MATDTAPSGRKPGPRVNAGAVAILRLRVLPAGDDPQSRRRR</sequence>
<proteinExistence type="predicted"/>
<protein>
    <submittedName>
        <fullName evidence="1">Uncharacterized protein</fullName>
    </submittedName>
</protein>
<accession>X7ZPT7</accession>
<name>X7ZPT7_MYCKA</name>
<organism evidence="1 2">
    <name type="scientific">Mycobacterium kansasii 662</name>
    <dbReference type="NCBI Taxonomy" id="1299326"/>
    <lineage>
        <taxon>Bacteria</taxon>
        <taxon>Bacillati</taxon>
        <taxon>Actinomycetota</taxon>
        <taxon>Actinomycetes</taxon>
        <taxon>Mycobacteriales</taxon>
        <taxon>Mycobacteriaceae</taxon>
        <taxon>Mycobacterium</taxon>
    </lineage>
</organism>
<evidence type="ECO:0000313" key="1">
    <source>
        <dbReference type="EMBL" id="EUA21061.1"/>
    </source>
</evidence>
<gene>
    <name evidence="1" type="ORF">I545_1159</name>
</gene>
<dbReference type="EMBL" id="JAOA01000001">
    <property type="protein sequence ID" value="EUA21061.1"/>
    <property type="molecule type" value="Genomic_DNA"/>
</dbReference>
<evidence type="ECO:0000313" key="2">
    <source>
        <dbReference type="Proteomes" id="UP000020561"/>
    </source>
</evidence>
<reference evidence="1 2" key="1">
    <citation type="submission" date="2013-12" db="EMBL/GenBank/DDBJ databases">
        <authorList>
            <person name="Brown-Elliot B."/>
            <person name="Wallace R."/>
            <person name="Lenaerts A."/>
            <person name="Ordway D."/>
            <person name="DeGroote M.A."/>
            <person name="Parker T."/>
            <person name="Sizemore C."/>
            <person name="Tallon L.J."/>
            <person name="Sadzewicz L.K."/>
            <person name="Sengamalay N."/>
            <person name="Fraser C.M."/>
            <person name="Hine E."/>
            <person name="Shefchek K.A."/>
            <person name="Das S.P."/>
            <person name="Tettelin H."/>
        </authorList>
    </citation>
    <scope>NUCLEOTIDE SEQUENCE [LARGE SCALE GENOMIC DNA]</scope>
    <source>
        <strain evidence="1 2">662</strain>
    </source>
</reference>